<comment type="caution">
    <text evidence="2">The sequence shown here is derived from an EMBL/GenBank/DDBJ whole genome shotgun (WGS) entry which is preliminary data.</text>
</comment>
<accession>E7RCL2</accession>
<evidence type="ECO:0000313" key="3">
    <source>
        <dbReference type="Proteomes" id="UP000003052"/>
    </source>
</evidence>
<dbReference type="Proteomes" id="UP000003052">
    <property type="component" value="Unassembled WGS sequence"/>
</dbReference>
<evidence type="ECO:0000313" key="2">
    <source>
        <dbReference type="EMBL" id="EGA91377.1"/>
    </source>
</evidence>
<proteinExistence type="predicted"/>
<reference evidence="2 3" key="1">
    <citation type="journal article" date="2011" name="J. Bacteriol.">
        <title>The Draft Genome of Planococcus donghaensis MPA1U2 Reveals Nonsporulation Pathways Controlled by a Conserved Spo0A Regulon.</title>
        <authorList>
            <person name="Pearson M.D."/>
            <person name="Noller H.F."/>
        </authorList>
    </citation>
    <scope>NUCLEOTIDE SEQUENCE [LARGE SCALE GENOMIC DNA]</scope>
    <source>
        <strain evidence="2 3">MPA1U2</strain>
    </source>
</reference>
<dbReference type="EMBL" id="AEPB01000001">
    <property type="protein sequence ID" value="EGA91377.1"/>
    <property type="molecule type" value="Genomic_DNA"/>
</dbReference>
<gene>
    <name evidence="2" type="ORF">GPDM_00880</name>
</gene>
<keyword evidence="1" id="KW-0812">Transmembrane</keyword>
<dbReference type="OrthoDB" id="2429151at2"/>
<feature type="transmembrane region" description="Helical" evidence="1">
    <location>
        <begin position="62"/>
        <end position="90"/>
    </location>
</feature>
<evidence type="ECO:0000256" key="1">
    <source>
        <dbReference type="SAM" id="Phobius"/>
    </source>
</evidence>
<organism evidence="2 3">
    <name type="scientific">Planococcus donghaensis MPA1U2</name>
    <dbReference type="NCBI Taxonomy" id="933115"/>
    <lineage>
        <taxon>Bacteria</taxon>
        <taxon>Bacillati</taxon>
        <taxon>Bacillota</taxon>
        <taxon>Bacilli</taxon>
        <taxon>Bacillales</taxon>
        <taxon>Caryophanaceae</taxon>
        <taxon>Planococcus</taxon>
    </lineage>
</organism>
<sequence length="100" mass="10808">MFKNHITGLGIISIILAIIGLILLFSSASFGISFGNSWLSSQVDNIVDTNNYVMVMETYTNAFLITGGILFAAGLVTAILTYFTALFLGVKAPPEQEEQK</sequence>
<dbReference type="RefSeq" id="WP_008427983.1">
    <property type="nucleotide sequence ID" value="NZ_AEPB01000001.1"/>
</dbReference>
<keyword evidence="1" id="KW-0472">Membrane</keyword>
<dbReference type="eggNOG" id="ENOG5033JNG">
    <property type="taxonomic scope" value="Bacteria"/>
</dbReference>
<keyword evidence="1" id="KW-1133">Transmembrane helix</keyword>
<dbReference type="AlphaFoldDB" id="E7RCL2"/>
<name>E7RCL2_9BACL</name>
<protein>
    <submittedName>
        <fullName evidence="2">Uncharacterized protein</fullName>
    </submittedName>
</protein>
<feature type="transmembrane region" description="Helical" evidence="1">
    <location>
        <begin position="7"/>
        <end position="32"/>
    </location>
</feature>